<accession>A0AA42CQ76</accession>
<keyword evidence="4" id="KW-0547">Nucleotide-binding</keyword>
<dbReference type="InterPro" id="IPR027417">
    <property type="entry name" value="P-loop_NTPase"/>
</dbReference>
<dbReference type="InterPro" id="IPR003439">
    <property type="entry name" value="ABC_transporter-like_ATP-bd"/>
</dbReference>
<dbReference type="GO" id="GO:0022857">
    <property type="term" value="F:transmembrane transporter activity"/>
    <property type="evidence" value="ECO:0007669"/>
    <property type="project" value="InterPro"/>
</dbReference>
<keyword evidence="2" id="KW-0813">Transport</keyword>
<dbReference type="GO" id="GO:0005524">
    <property type="term" value="F:ATP binding"/>
    <property type="evidence" value="ECO:0007669"/>
    <property type="project" value="UniProtKB-KW"/>
</dbReference>
<dbReference type="InterPro" id="IPR003593">
    <property type="entry name" value="AAA+_ATPase"/>
</dbReference>
<dbReference type="EMBL" id="JAMOIM010000022">
    <property type="protein sequence ID" value="MCW6511165.1"/>
    <property type="molecule type" value="Genomic_DNA"/>
</dbReference>
<evidence type="ECO:0000256" key="2">
    <source>
        <dbReference type="ARBA" id="ARBA00022448"/>
    </source>
</evidence>
<comment type="similarity">
    <text evidence="1">Belongs to the ABC transporter superfamily.</text>
</comment>
<dbReference type="Pfam" id="PF08402">
    <property type="entry name" value="TOBE_2"/>
    <property type="match status" value="1"/>
</dbReference>
<protein>
    <submittedName>
        <fullName evidence="9">ABC transporter ATP-binding protein</fullName>
    </submittedName>
</protein>
<evidence type="ECO:0000313" key="10">
    <source>
        <dbReference type="Proteomes" id="UP001165667"/>
    </source>
</evidence>
<dbReference type="InterPro" id="IPR013611">
    <property type="entry name" value="Transp-assoc_OB_typ2"/>
</dbReference>
<evidence type="ECO:0000256" key="3">
    <source>
        <dbReference type="ARBA" id="ARBA00022475"/>
    </source>
</evidence>
<dbReference type="InterPro" id="IPR047641">
    <property type="entry name" value="ABC_transpr_MalK/UgpC-like"/>
</dbReference>
<dbReference type="GO" id="GO:0055052">
    <property type="term" value="C:ATP-binding cassette (ABC) transporter complex, substrate-binding subunit-containing"/>
    <property type="evidence" value="ECO:0007669"/>
    <property type="project" value="TreeGrafter"/>
</dbReference>
<keyword evidence="5 9" id="KW-0067">ATP-binding</keyword>
<dbReference type="PROSITE" id="PS50893">
    <property type="entry name" value="ABC_TRANSPORTER_2"/>
    <property type="match status" value="1"/>
</dbReference>
<keyword evidence="7" id="KW-0472">Membrane</keyword>
<dbReference type="SMART" id="SM00382">
    <property type="entry name" value="AAA"/>
    <property type="match status" value="1"/>
</dbReference>
<dbReference type="PANTHER" id="PTHR43875:SF15">
    <property type="entry name" value="TREHALOSE IMPORT ATP-BINDING PROTEIN SUGC"/>
    <property type="match status" value="1"/>
</dbReference>
<dbReference type="Pfam" id="PF00005">
    <property type="entry name" value="ABC_tran"/>
    <property type="match status" value="1"/>
</dbReference>
<dbReference type="PANTHER" id="PTHR43875">
    <property type="entry name" value="MALTODEXTRIN IMPORT ATP-BINDING PROTEIN MSMX"/>
    <property type="match status" value="1"/>
</dbReference>
<sequence>MSSLAFRDLTKRYKGQPAVDHFDLDVEPRSFTVLCGPPKSGKSVLFRLLVGLEKPDAGRIMLAGEDITDRAPAARAIGYVPQSFALYPHLTVYDNIAYPLALAGASRDEIARRVDRATSLLSIGHLVKKTPDQLSGGEKQRTALARGLLKDASLFVLDDPLVGLDYKLRERLMDELKALRQDLKATFLYATSDSLEALTMAQSLVVIDRGRVVQQGDVIGLYHAPRHVRSLELVGFPKANVLAGVAAGGVVTAGPLRCPVGASVRDGPVTVGLRPEAIRLGSSRGVAGKGRVRLVENLGGELVVYVDVSGTDLVMSFPVTDAAAPVFDSTVAFSFDPADVLVFDPGDGRRLDKATTHG</sequence>
<keyword evidence="10" id="KW-1185">Reference proteome</keyword>
<comment type="caution">
    <text evidence="9">The sequence shown here is derived from an EMBL/GenBank/DDBJ whole genome shotgun (WGS) entry which is preliminary data.</text>
</comment>
<evidence type="ECO:0000256" key="6">
    <source>
        <dbReference type="ARBA" id="ARBA00022967"/>
    </source>
</evidence>
<dbReference type="SUPFAM" id="SSF52540">
    <property type="entry name" value="P-loop containing nucleoside triphosphate hydrolases"/>
    <property type="match status" value="1"/>
</dbReference>
<feature type="domain" description="ABC transporter" evidence="8">
    <location>
        <begin position="4"/>
        <end position="234"/>
    </location>
</feature>
<gene>
    <name evidence="9" type="ORF">M8523_24475</name>
</gene>
<dbReference type="GO" id="GO:0016887">
    <property type="term" value="F:ATP hydrolysis activity"/>
    <property type="evidence" value="ECO:0007669"/>
    <property type="project" value="InterPro"/>
</dbReference>
<dbReference type="SUPFAM" id="SSF50331">
    <property type="entry name" value="MOP-like"/>
    <property type="match status" value="1"/>
</dbReference>
<organism evidence="9 10">
    <name type="scientific">Lichenifustis flavocetrariae</name>
    <dbReference type="NCBI Taxonomy" id="2949735"/>
    <lineage>
        <taxon>Bacteria</taxon>
        <taxon>Pseudomonadati</taxon>
        <taxon>Pseudomonadota</taxon>
        <taxon>Alphaproteobacteria</taxon>
        <taxon>Hyphomicrobiales</taxon>
        <taxon>Lichenihabitantaceae</taxon>
        <taxon>Lichenifustis</taxon>
    </lineage>
</organism>
<name>A0AA42CQ76_9HYPH</name>
<dbReference type="AlphaFoldDB" id="A0AA42CQ76"/>
<keyword evidence="3" id="KW-1003">Cell membrane</keyword>
<dbReference type="InterPro" id="IPR008995">
    <property type="entry name" value="Mo/tungstate-bd_C_term_dom"/>
</dbReference>
<dbReference type="Gene3D" id="3.40.50.300">
    <property type="entry name" value="P-loop containing nucleotide triphosphate hydrolases"/>
    <property type="match status" value="1"/>
</dbReference>
<dbReference type="Proteomes" id="UP001165667">
    <property type="component" value="Unassembled WGS sequence"/>
</dbReference>
<evidence type="ECO:0000259" key="8">
    <source>
        <dbReference type="PROSITE" id="PS50893"/>
    </source>
</evidence>
<proteinExistence type="inferred from homology"/>
<keyword evidence="6" id="KW-1278">Translocase</keyword>
<evidence type="ECO:0000256" key="4">
    <source>
        <dbReference type="ARBA" id="ARBA00022741"/>
    </source>
</evidence>
<evidence type="ECO:0000256" key="5">
    <source>
        <dbReference type="ARBA" id="ARBA00022840"/>
    </source>
</evidence>
<dbReference type="RefSeq" id="WP_282587545.1">
    <property type="nucleotide sequence ID" value="NZ_JAMOIM010000022.1"/>
</dbReference>
<evidence type="ECO:0000313" key="9">
    <source>
        <dbReference type="EMBL" id="MCW6511165.1"/>
    </source>
</evidence>
<evidence type="ECO:0000256" key="1">
    <source>
        <dbReference type="ARBA" id="ARBA00005417"/>
    </source>
</evidence>
<evidence type="ECO:0000256" key="7">
    <source>
        <dbReference type="ARBA" id="ARBA00023136"/>
    </source>
</evidence>
<reference evidence="9" key="1">
    <citation type="submission" date="2022-05" db="EMBL/GenBank/DDBJ databases">
        <authorList>
            <person name="Pankratov T."/>
        </authorList>
    </citation>
    <scope>NUCLEOTIDE SEQUENCE</scope>
    <source>
        <strain evidence="9">BP6-180914</strain>
    </source>
</reference>